<name>A0A8H3XEQ0_GIGMA</name>
<accession>A0A8H3XEQ0</accession>
<evidence type="ECO:0000313" key="2">
    <source>
        <dbReference type="Proteomes" id="UP000439903"/>
    </source>
</evidence>
<evidence type="ECO:0000313" key="1">
    <source>
        <dbReference type="EMBL" id="KAF0457193.1"/>
    </source>
</evidence>
<dbReference type="AlphaFoldDB" id="A0A8H3XEQ0"/>
<dbReference type="EMBL" id="WTPW01001098">
    <property type="protein sequence ID" value="KAF0457193.1"/>
    <property type="molecule type" value="Genomic_DNA"/>
</dbReference>
<keyword evidence="2" id="KW-1185">Reference proteome</keyword>
<organism evidence="1 2">
    <name type="scientific">Gigaspora margarita</name>
    <dbReference type="NCBI Taxonomy" id="4874"/>
    <lineage>
        <taxon>Eukaryota</taxon>
        <taxon>Fungi</taxon>
        <taxon>Fungi incertae sedis</taxon>
        <taxon>Mucoromycota</taxon>
        <taxon>Glomeromycotina</taxon>
        <taxon>Glomeromycetes</taxon>
        <taxon>Diversisporales</taxon>
        <taxon>Gigasporaceae</taxon>
        <taxon>Gigaspora</taxon>
    </lineage>
</organism>
<dbReference type="Proteomes" id="UP000439903">
    <property type="component" value="Unassembled WGS sequence"/>
</dbReference>
<proteinExistence type="predicted"/>
<gene>
    <name evidence="1" type="ORF">F8M41_001227</name>
</gene>
<protein>
    <submittedName>
        <fullName evidence="1">Recf/recn/smc domain containing protein</fullName>
    </submittedName>
</protein>
<comment type="caution">
    <text evidence="1">The sequence shown here is derived from an EMBL/GenBank/DDBJ whole genome shotgun (WGS) entry which is preliminary data.</text>
</comment>
<reference evidence="1 2" key="1">
    <citation type="journal article" date="2019" name="Environ. Microbiol.">
        <title>At the nexus of three kingdoms: the genome of the mycorrhizal fungus Gigaspora margarita provides insights into plant, endobacterial and fungal interactions.</title>
        <authorList>
            <person name="Venice F."/>
            <person name="Ghignone S."/>
            <person name="Salvioli di Fossalunga A."/>
            <person name="Amselem J."/>
            <person name="Novero M."/>
            <person name="Xianan X."/>
            <person name="Sedzielewska Toro K."/>
            <person name="Morin E."/>
            <person name="Lipzen A."/>
            <person name="Grigoriev I.V."/>
            <person name="Henrissat B."/>
            <person name="Martin F.M."/>
            <person name="Bonfante P."/>
        </authorList>
    </citation>
    <scope>NUCLEOTIDE SEQUENCE [LARGE SCALE GENOMIC DNA]</scope>
    <source>
        <strain evidence="1 2">BEG34</strain>
    </source>
</reference>
<sequence length="117" mass="13952">MKFYSKKDLQQLIAILSKYWNKAHGVFLFLHKMNSTKFFLKQLEYDSCLVINRLDKFYLYYLHILTTIKKSESEVIALDPGVHTFMTSYDPSRRLLNRKKQYQSDLSTLSYIYCASD</sequence>
<dbReference type="OrthoDB" id="2424629at2759"/>